<reference evidence="2 3" key="1">
    <citation type="submission" date="2018-02" db="EMBL/GenBank/DDBJ databases">
        <title>Whole genome sequencing of endophytic bacterium.</title>
        <authorList>
            <person name="Eedara R."/>
            <person name="Podile A.R."/>
        </authorList>
    </citation>
    <scope>NUCLEOTIDE SEQUENCE [LARGE SCALE GENOMIC DNA]</scope>
    <source>
        <strain evidence="2 3">RP1T</strain>
    </source>
</reference>
<sequence length="147" mass="15483">MLIGQIALVLAAAFTGAAFYINIAEQPARLGLDDASLLAQWKPSYGRGFAMQASLAVVSGLAGIAAAWLAGGWLWLAGAVLILANWPYTLLGIMPTNRRLEATPNDEAGAQTRRLIGHWGRLHAVRTALGAAATLAYLAASLQRFAI</sequence>
<evidence type="ECO:0000256" key="1">
    <source>
        <dbReference type="SAM" id="Phobius"/>
    </source>
</evidence>
<dbReference type="OrthoDB" id="7473921at2"/>
<dbReference type="Pfam" id="PF08592">
    <property type="entry name" value="Anthrone_oxy"/>
    <property type="match status" value="1"/>
</dbReference>
<feature type="transmembrane region" description="Helical" evidence="1">
    <location>
        <begin position="6"/>
        <end position="24"/>
    </location>
</feature>
<dbReference type="InterPro" id="IPR013901">
    <property type="entry name" value="Anthrone_oxy"/>
</dbReference>
<keyword evidence="1" id="KW-0812">Transmembrane</keyword>
<dbReference type="Proteomes" id="UP000237682">
    <property type="component" value="Unassembled WGS sequence"/>
</dbReference>
<feature type="transmembrane region" description="Helical" evidence="1">
    <location>
        <begin position="45"/>
        <end position="67"/>
    </location>
</feature>
<keyword evidence="1" id="KW-0472">Membrane</keyword>
<keyword evidence="1" id="KW-1133">Transmembrane helix</keyword>
<evidence type="ECO:0000313" key="2">
    <source>
        <dbReference type="EMBL" id="PRH86094.1"/>
    </source>
</evidence>
<dbReference type="PANTHER" id="PTHR36535:SF1">
    <property type="entry name" value="DUF1772 DOMAIN-CONTAINING PROTEIN"/>
    <property type="match status" value="1"/>
</dbReference>
<gene>
    <name evidence="2" type="ORF">C5L14_17735</name>
</gene>
<dbReference type="PANTHER" id="PTHR36535">
    <property type="entry name" value="YALI0E30327P"/>
    <property type="match status" value="1"/>
</dbReference>
<dbReference type="AlphaFoldDB" id="A0A2S9Q9T7"/>
<keyword evidence="3" id="KW-1185">Reference proteome</keyword>
<evidence type="ECO:0000313" key="3">
    <source>
        <dbReference type="Proteomes" id="UP000237682"/>
    </source>
</evidence>
<comment type="caution">
    <text evidence="2">The sequence shown here is derived from an EMBL/GenBank/DDBJ whole genome shotgun (WGS) entry which is preliminary data.</text>
</comment>
<organism evidence="2 3">
    <name type="scientific">Labrys okinawensis</name>
    <dbReference type="NCBI Taxonomy" id="346911"/>
    <lineage>
        <taxon>Bacteria</taxon>
        <taxon>Pseudomonadati</taxon>
        <taxon>Pseudomonadota</taxon>
        <taxon>Alphaproteobacteria</taxon>
        <taxon>Hyphomicrobiales</taxon>
        <taxon>Xanthobacteraceae</taxon>
        <taxon>Labrys</taxon>
    </lineage>
</organism>
<dbReference type="EMBL" id="PUEJ01000006">
    <property type="protein sequence ID" value="PRH86094.1"/>
    <property type="molecule type" value="Genomic_DNA"/>
</dbReference>
<name>A0A2S9Q9T7_9HYPH</name>
<accession>A0A2S9Q9T7</accession>
<protein>
    <submittedName>
        <fullName evidence="2">DUF1772 domain-containing protein</fullName>
    </submittedName>
</protein>
<feature type="transmembrane region" description="Helical" evidence="1">
    <location>
        <begin position="73"/>
        <end position="91"/>
    </location>
</feature>
<proteinExistence type="predicted"/>